<accession>A0ABD5ZLB6</accession>
<dbReference type="EMBL" id="JBHTAP010000001">
    <property type="protein sequence ID" value="MFC7234331.1"/>
    <property type="molecule type" value="Genomic_DNA"/>
</dbReference>
<feature type="compositionally biased region" description="Basic and acidic residues" evidence="2">
    <location>
        <begin position="211"/>
        <end position="220"/>
    </location>
</feature>
<dbReference type="InterPro" id="IPR055539">
    <property type="entry name" value="DUF7115"/>
</dbReference>
<name>A0ABD5ZLB6_9EURY</name>
<evidence type="ECO:0000313" key="4">
    <source>
        <dbReference type="EMBL" id="MFC7234331.1"/>
    </source>
</evidence>
<dbReference type="GeneID" id="79265999"/>
<evidence type="ECO:0000256" key="2">
    <source>
        <dbReference type="SAM" id="MobiDB-lite"/>
    </source>
</evidence>
<evidence type="ECO:0000256" key="1">
    <source>
        <dbReference type="SAM" id="Coils"/>
    </source>
</evidence>
<dbReference type="Pfam" id="PF23428">
    <property type="entry name" value="DUF7115"/>
    <property type="match status" value="1"/>
</dbReference>
<dbReference type="RefSeq" id="WP_276235333.1">
    <property type="nucleotide sequence ID" value="NZ_CP119802.1"/>
</dbReference>
<feature type="compositionally biased region" description="Acidic residues" evidence="2">
    <location>
        <begin position="221"/>
        <end position="239"/>
    </location>
</feature>
<feature type="coiled-coil region" evidence="1">
    <location>
        <begin position="263"/>
        <end position="290"/>
    </location>
</feature>
<feature type="domain" description="DUF7115" evidence="3">
    <location>
        <begin position="1"/>
        <end position="107"/>
    </location>
</feature>
<keyword evidence="1" id="KW-0175">Coiled coil</keyword>
<dbReference type="AlphaFoldDB" id="A0ABD5ZLB6"/>
<protein>
    <recommendedName>
        <fullName evidence="3">DUF7115 domain-containing protein</fullName>
    </recommendedName>
</protein>
<gene>
    <name evidence="4" type="ORF">ACFQJ4_03270</name>
</gene>
<reference evidence="4 5" key="1">
    <citation type="journal article" date="2019" name="Int. J. Syst. Evol. Microbiol.">
        <title>The Global Catalogue of Microorganisms (GCM) 10K type strain sequencing project: providing services to taxonomists for standard genome sequencing and annotation.</title>
        <authorList>
            <consortium name="The Broad Institute Genomics Platform"/>
            <consortium name="The Broad Institute Genome Sequencing Center for Infectious Disease"/>
            <person name="Wu L."/>
            <person name="Ma J."/>
        </authorList>
    </citation>
    <scope>NUCLEOTIDE SEQUENCE [LARGE SCALE GENOMIC DNA]</scope>
    <source>
        <strain evidence="4 5">DT85</strain>
    </source>
</reference>
<sequence length="295" mass="32368">MDVPPLVTERLDGETVRTRVELGGDDAVFVTPSRTLVYRAEGLLSDESVSAYPHDAERVAVSPGRRKTTFELTYVDTAGKFTVPGDRTDTVLEPLLEGVLRATGAIDDDESVRKAYRFSELTLVVTDARLLKHVGGAVWDDDFESFAFADVTDIDTEEGSVATQLVLEVDGRPQRVKVPSDQSRKVAHTVESAVLAFHGVDSVADLHAATDREEPAAERSEEFEEDDIDPLVDEGDDGESIDRVTSADTRATAEADADIRERIAALEAAVERQNDLIEEQRATIETLVDELRRGR</sequence>
<comment type="caution">
    <text evidence="4">The sequence shown here is derived from an EMBL/GenBank/DDBJ whole genome shotgun (WGS) entry which is preliminary data.</text>
</comment>
<evidence type="ECO:0000259" key="3">
    <source>
        <dbReference type="Pfam" id="PF23428"/>
    </source>
</evidence>
<keyword evidence="5" id="KW-1185">Reference proteome</keyword>
<proteinExistence type="predicted"/>
<dbReference type="Proteomes" id="UP001596398">
    <property type="component" value="Unassembled WGS sequence"/>
</dbReference>
<evidence type="ECO:0000313" key="5">
    <source>
        <dbReference type="Proteomes" id="UP001596398"/>
    </source>
</evidence>
<organism evidence="4 5">
    <name type="scientific">Halosegnis marinus</name>
    <dbReference type="NCBI Taxonomy" id="3034023"/>
    <lineage>
        <taxon>Archaea</taxon>
        <taxon>Methanobacteriati</taxon>
        <taxon>Methanobacteriota</taxon>
        <taxon>Stenosarchaea group</taxon>
        <taxon>Halobacteria</taxon>
        <taxon>Halobacteriales</taxon>
        <taxon>Natronomonadaceae</taxon>
        <taxon>Halosegnis</taxon>
    </lineage>
</organism>
<feature type="region of interest" description="Disordered" evidence="2">
    <location>
        <begin position="211"/>
        <end position="254"/>
    </location>
</feature>